<evidence type="ECO:0000313" key="1">
    <source>
        <dbReference type="EMBL" id="SOQ37664.1"/>
    </source>
</evidence>
<accession>A0A2H1VBP6</accession>
<sequence length="76" mass="8772">MAPKLKHGIPPVFQCCPTRQSRWLWRVCFVKTTLVQNRQRPSLVMIKKKATISIPCPKIIKDYNSHMGGVDLMDSF</sequence>
<proteinExistence type="predicted"/>
<dbReference type="EMBL" id="ODYU01001449">
    <property type="protein sequence ID" value="SOQ37664.1"/>
    <property type="molecule type" value="Genomic_DNA"/>
</dbReference>
<organism evidence="1">
    <name type="scientific">Spodoptera frugiperda</name>
    <name type="common">Fall armyworm</name>
    <dbReference type="NCBI Taxonomy" id="7108"/>
    <lineage>
        <taxon>Eukaryota</taxon>
        <taxon>Metazoa</taxon>
        <taxon>Ecdysozoa</taxon>
        <taxon>Arthropoda</taxon>
        <taxon>Hexapoda</taxon>
        <taxon>Insecta</taxon>
        <taxon>Pterygota</taxon>
        <taxon>Neoptera</taxon>
        <taxon>Endopterygota</taxon>
        <taxon>Lepidoptera</taxon>
        <taxon>Glossata</taxon>
        <taxon>Ditrysia</taxon>
        <taxon>Noctuoidea</taxon>
        <taxon>Noctuidae</taxon>
        <taxon>Amphipyrinae</taxon>
        <taxon>Spodoptera</taxon>
    </lineage>
</organism>
<protein>
    <submittedName>
        <fullName evidence="1">SFRICE_022944</fullName>
    </submittedName>
</protein>
<reference evidence="1" key="1">
    <citation type="submission" date="2016-07" db="EMBL/GenBank/DDBJ databases">
        <authorList>
            <person name="Bretaudeau A."/>
        </authorList>
    </citation>
    <scope>NUCLEOTIDE SEQUENCE</scope>
    <source>
        <strain evidence="1">Rice</strain>
        <tissue evidence="1">Whole body</tissue>
    </source>
</reference>
<dbReference type="AlphaFoldDB" id="A0A2H1VBP6"/>
<gene>
    <name evidence="1" type="ORF">SFRICE_022944</name>
</gene>
<name>A0A2H1VBP6_SPOFR</name>